<evidence type="ECO:0000313" key="3">
    <source>
        <dbReference type="Proteomes" id="UP000261480"/>
    </source>
</evidence>
<protein>
    <submittedName>
        <fullName evidence="2">Uncharacterized protein</fullName>
    </submittedName>
</protein>
<feature type="compositionally biased region" description="Polar residues" evidence="1">
    <location>
        <begin position="38"/>
        <end position="58"/>
    </location>
</feature>
<dbReference type="STRING" id="48701.ENSPMEP00000024294"/>
<keyword evidence="3" id="KW-1185">Reference proteome</keyword>
<feature type="compositionally biased region" description="Low complexity" evidence="1">
    <location>
        <begin position="21"/>
        <end position="33"/>
    </location>
</feature>
<feature type="region of interest" description="Disordered" evidence="1">
    <location>
        <begin position="21"/>
        <end position="93"/>
    </location>
</feature>
<evidence type="ECO:0000256" key="1">
    <source>
        <dbReference type="SAM" id="MobiDB-lite"/>
    </source>
</evidence>
<proteinExistence type="predicted"/>
<feature type="compositionally biased region" description="Polar residues" evidence="1">
    <location>
        <begin position="217"/>
        <end position="235"/>
    </location>
</feature>
<organism evidence="2 3">
    <name type="scientific">Poecilia mexicana</name>
    <dbReference type="NCBI Taxonomy" id="48701"/>
    <lineage>
        <taxon>Eukaryota</taxon>
        <taxon>Metazoa</taxon>
        <taxon>Chordata</taxon>
        <taxon>Craniata</taxon>
        <taxon>Vertebrata</taxon>
        <taxon>Euteleostomi</taxon>
        <taxon>Actinopterygii</taxon>
        <taxon>Neopterygii</taxon>
        <taxon>Teleostei</taxon>
        <taxon>Neoteleostei</taxon>
        <taxon>Acanthomorphata</taxon>
        <taxon>Ovalentaria</taxon>
        <taxon>Atherinomorphae</taxon>
        <taxon>Cyprinodontiformes</taxon>
        <taxon>Poeciliidae</taxon>
        <taxon>Poeciliinae</taxon>
        <taxon>Poecilia</taxon>
    </lineage>
</organism>
<reference evidence="2" key="2">
    <citation type="submission" date="2025-09" db="UniProtKB">
        <authorList>
            <consortium name="Ensembl"/>
        </authorList>
    </citation>
    <scope>IDENTIFICATION</scope>
</reference>
<dbReference type="AlphaFoldDB" id="A0A3B3YAD4"/>
<evidence type="ECO:0000313" key="2">
    <source>
        <dbReference type="Ensembl" id="ENSPMEP00000024294.1"/>
    </source>
</evidence>
<feature type="compositionally biased region" description="Low complexity" evidence="1">
    <location>
        <begin position="60"/>
        <end position="93"/>
    </location>
</feature>
<name>A0A3B3YAD4_9TELE</name>
<dbReference type="PANTHER" id="PTHR15299">
    <property type="entry name" value="HERV-H LTR-ASSOCIATING PROTEIN 1"/>
    <property type="match status" value="1"/>
</dbReference>
<dbReference type="InterPro" id="IPR037643">
    <property type="entry name" value="HHLA1"/>
</dbReference>
<sequence length="352" mass="35849">MFPPASPHLSRTLSTTLKVTTSVAVTPTSSRPPGFTTGRPSTETPNIRTSQSVSTPQIRTAGAAEATSAGTTRRPASAAAAAPPAVTARPPAAAGTSAATTIAAAPASAPPAVTARPPVAAATSAAPATGVTAAASSALPTITARPPAAAATSAAAASALPTITARPPAATSTSAAAATATGVTAAAAAAPPAVTPQPPAAAATAAAAALKSPDSLVETSISPTSPLQTTFTRPSTLRPAGRPAETTPSSRDRTPDRPRETERPGCPWRRPEPGGEAETLGELKLQPCILELCRFFSQCLCRPLSPTRTKRYCDDSFLWYEEHTFEVCRRVKRVSFSRNLKQRCLSKMCNKL</sequence>
<feature type="region of interest" description="Disordered" evidence="1">
    <location>
        <begin position="217"/>
        <end position="277"/>
    </location>
</feature>
<accession>A0A3B3YAD4</accession>
<dbReference type="Ensembl" id="ENSPMET00000008009.1">
    <property type="protein sequence ID" value="ENSPMEP00000024294.1"/>
    <property type="gene ID" value="ENSPMEG00000006472.1"/>
</dbReference>
<reference evidence="2" key="1">
    <citation type="submission" date="2025-08" db="UniProtKB">
        <authorList>
            <consortium name="Ensembl"/>
        </authorList>
    </citation>
    <scope>IDENTIFICATION</scope>
</reference>
<dbReference type="PANTHER" id="PTHR15299:SF3">
    <property type="entry name" value="HERV-H LTR-ASSOCIATING PROTEIN 1"/>
    <property type="match status" value="1"/>
</dbReference>
<feature type="compositionally biased region" description="Basic and acidic residues" evidence="1">
    <location>
        <begin position="250"/>
        <end position="273"/>
    </location>
</feature>
<dbReference type="Proteomes" id="UP000261480">
    <property type="component" value="Unplaced"/>
</dbReference>